<keyword evidence="11" id="KW-0812">Transmembrane</keyword>
<dbReference type="Pfam" id="PF01391">
    <property type="entry name" value="Collagen"/>
    <property type="match status" value="2"/>
</dbReference>
<evidence type="ECO:0000256" key="3">
    <source>
        <dbReference type="ARBA" id="ARBA00022729"/>
    </source>
</evidence>
<feature type="compositionally biased region" description="Basic and acidic residues" evidence="10">
    <location>
        <begin position="179"/>
        <end position="191"/>
    </location>
</feature>
<keyword evidence="15" id="KW-1185">Reference proteome</keyword>
<evidence type="ECO:0000256" key="6">
    <source>
        <dbReference type="ARBA" id="ARBA00023157"/>
    </source>
</evidence>
<organism evidence="14 15">
    <name type="scientific">Artemia franciscana</name>
    <name type="common">Brine shrimp</name>
    <name type="synonym">Artemia sanfranciscana</name>
    <dbReference type="NCBI Taxonomy" id="6661"/>
    <lineage>
        <taxon>Eukaryota</taxon>
        <taxon>Metazoa</taxon>
        <taxon>Ecdysozoa</taxon>
        <taxon>Arthropoda</taxon>
        <taxon>Crustacea</taxon>
        <taxon>Branchiopoda</taxon>
        <taxon>Anostraca</taxon>
        <taxon>Artemiidae</taxon>
        <taxon>Artemia</taxon>
    </lineage>
</organism>
<comment type="caution">
    <text evidence="14">The sequence shown here is derived from an EMBL/GenBank/DDBJ whole genome shotgun (WGS) entry which is preliminary data.</text>
</comment>
<dbReference type="PANTHER" id="PTHR12231:SF253">
    <property type="entry name" value="DPR-INTERACTING PROTEIN ETA, ISOFORM B-RELATED"/>
    <property type="match status" value="1"/>
</dbReference>
<feature type="transmembrane region" description="Helical" evidence="11">
    <location>
        <begin position="12"/>
        <end position="34"/>
    </location>
</feature>
<dbReference type="InterPro" id="IPR013783">
    <property type="entry name" value="Ig-like_fold"/>
</dbReference>
<sequence>MKEKEEEKQFKRYYSVLLICFCLFLVLHCLQFLWFRGALNEVSYAYEKRLANIQRYVNEELEKLPGLKRYTARVKRSVQKEGRKKRRKKKKQQLNHLMQSDQPINPSTERPRVNADVEFINPKIKNEVLALETPEDPYIWLNGYSRIPVFALQEFCEATKFYCPPGPIGPPGQPGPPGERGHRGERGDRGLPGEMGPRGLLGPIGPPGPTGSKGELGERGPPGLDGRDGIPGEPGLDGIPGRNGIDGMPGLDGLHGANGIPGTPGTNGKDGRPGERGPPGNAGPIGPQGISGPRGKKGQAGIPGTPGIPGISTWTVNGTEVGKILIPPSIAGAEKNKSRPIIIQEGDNLRLRCATSGSPHPEVAWTKTDGSLIPMGSWQTSDVTGHTMNITRINREHMGTYTCIADNGIPPPAFKNFIIEVHFPPLIRIQNQMIGIVSGSLGLLECYVEAFPEAVCYWERSDGKLVENSAKHQIEIRDFDRYKVYMSLNLTVTSSSDYGRYQCIAKNIMGSTKGLLSVFPVDPNLATPPPSYAGGKDATLYGQPPPELVDIEDICPPTPSCPTCPTLSDKCRESSLGLYDLVGKMSIRPLGNETYSGFPNRTQDCVLSAIGKPVHLHYTDSLYGSWMRDPNPRFQVMNDRYWATRANDTNHLFEYINKTTFRQDSPVRNYTLPFTMKV</sequence>
<feature type="compositionally biased region" description="Basic residues" evidence="10">
    <location>
        <begin position="77"/>
        <end position="93"/>
    </location>
</feature>
<protein>
    <submittedName>
        <fullName evidence="14">Uncharacterized protein</fullName>
    </submittedName>
</protein>
<keyword evidence="11" id="KW-1133">Transmembrane helix</keyword>
<dbReference type="SUPFAM" id="SSF48726">
    <property type="entry name" value="Immunoglobulin"/>
    <property type="match status" value="2"/>
</dbReference>
<keyword evidence="6" id="KW-1015">Disulfide bond</keyword>
<feature type="compositionally biased region" description="Polar residues" evidence="10">
    <location>
        <begin position="94"/>
        <end position="108"/>
    </location>
</feature>
<feature type="compositionally biased region" description="Pro residues" evidence="10">
    <location>
        <begin position="166"/>
        <end position="177"/>
    </location>
</feature>
<feature type="domain" description="Ig-like" evidence="12">
    <location>
        <begin position="424"/>
        <end position="517"/>
    </location>
</feature>
<comment type="subcellular location">
    <subcellularLocation>
        <location evidence="1">Cell membrane</location>
    </subcellularLocation>
</comment>
<feature type="domain" description="Olfactomedin-like" evidence="13">
    <location>
        <begin position="604"/>
        <end position="678"/>
    </location>
</feature>
<dbReference type="InterPro" id="IPR003599">
    <property type="entry name" value="Ig_sub"/>
</dbReference>
<evidence type="ECO:0000313" key="14">
    <source>
        <dbReference type="EMBL" id="KAK2713865.1"/>
    </source>
</evidence>
<dbReference type="GO" id="GO:0043005">
    <property type="term" value="C:neuron projection"/>
    <property type="evidence" value="ECO:0007669"/>
    <property type="project" value="TreeGrafter"/>
</dbReference>
<comment type="caution">
    <text evidence="9">Lacks conserved residue(s) required for the propagation of feature annotation.</text>
</comment>
<evidence type="ECO:0000256" key="11">
    <source>
        <dbReference type="SAM" id="Phobius"/>
    </source>
</evidence>
<dbReference type="EMBL" id="JAVRJZ010000014">
    <property type="protein sequence ID" value="KAK2713865.1"/>
    <property type="molecule type" value="Genomic_DNA"/>
</dbReference>
<dbReference type="InterPro" id="IPR003598">
    <property type="entry name" value="Ig_sub2"/>
</dbReference>
<name>A0AA88LA56_ARTSF</name>
<evidence type="ECO:0000259" key="12">
    <source>
        <dbReference type="PROSITE" id="PS50835"/>
    </source>
</evidence>
<dbReference type="GO" id="GO:0005886">
    <property type="term" value="C:plasma membrane"/>
    <property type="evidence" value="ECO:0007669"/>
    <property type="project" value="UniProtKB-SubCell"/>
</dbReference>
<evidence type="ECO:0000256" key="2">
    <source>
        <dbReference type="ARBA" id="ARBA00022475"/>
    </source>
</evidence>
<reference evidence="14" key="1">
    <citation type="submission" date="2023-07" db="EMBL/GenBank/DDBJ databases">
        <title>Chromosome-level genome assembly of Artemia franciscana.</title>
        <authorList>
            <person name="Jo E."/>
        </authorList>
    </citation>
    <scope>NUCLEOTIDE SEQUENCE</scope>
    <source>
        <tissue evidence="14">Whole body</tissue>
    </source>
</reference>
<dbReference type="InterPro" id="IPR036179">
    <property type="entry name" value="Ig-like_dom_sf"/>
</dbReference>
<dbReference type="InterPro" id="IPR003112">
    <property type="entry name" value="Olfac-like_dom"/>
</dbReference>
<accession>A0AA88LA56</accession>
<evidence type="ECO:0000256" key="5">
    <source>
        <dbReference type="ARBA" id="ARBA00023136"/>
    </source>
</evidence>
<dbReference type="FunFam" id="2.60.40.10:FF:000328">
    <property type="entry name" value="CLUMA_CG000981, isoform A"/>
    <property type="match status" value="1"/>
</dbReference>
<dbReference type="PANTHER" id="PTHR12231">
    <property type="entry name" value="CTX-RELATED TYPE I TRANSMEMBRANE PROTEIN"/>
    <property type="match status" value="1"/>
</dbReference>
<gene>
    <name evidence="14" type="ORF">QYM36_009677</name>
</gene>
<keyword evidence="7" id="KW-0325">Glycoprotein</keyword>
<keyword evidence="2" id="KW-1003">Cell membrane</keyword>
<feature type="region of interest" description="Disordered" evidence="10">
    <location>
        <begin position="77"/>
        <end position="111"/>
    </location>
</feature>
<dbReference type="PROSITE" id="PS50835">
    <property type="entry name" value="IG_LIKE"/>
    <property type="match status" value="2"/>
</dbReference>
<evidence type="ECO:0000256" key="10">
    <source>
        <dbReference type="SAM" id="MobiDB-lite"/>
    </source>
</evidence>
<feature type="region of interest" description="Disordered" evidence="10">
    <location>
        <begin position="166"/>
        <end position="308"/>
    </location>
</feature>
<dbReference type="PROSITE" id="PS51132">
    <property type="entry name" value="OLF"/>
    <property type="match status" value="1"/>
</dbReference>
<dbReference type="InterPro" id="IPR008160">
    <property type="entry name" value="Collagen"/>
</dbReference>
<evidence type="ECO:0000256" key="1">
    <source>
        <dbReference type="ARBA" id="ARBA00004236"/>
    </source>
</evidence>
<dbReference type="Pfam" id="PF02191">
    <property type="entry name" value="OLF"/>
    <property type="match status" value="1"/>
</dbReference>
<evidence type="ECO:0000256" key="4">
    <source>
        <dbReference type="ARBA" id="ARBA00022737"/>
    </source>
</evidence>
<dbReference type="InterPro" id="IPR051170">
    <property type="entry name" value="Neural/epithelial_adhesion"/>
</dbReference>
<feature type="domain" description="Ig-like" evidence="12">
    <location>
        <begin position="328"/>
        <end position="408"/>
    </location>
</feature>
<dbReference type="AlphaFoldDB" id="A0AA88LA56"/>
<evidence type="ECO:0000256" key="8">
    <source>
        <dbReference type="ARBA" id="ARBA00023319"/>
    </source>
</evidence>
<dbReference type="InterPro" id="IPR007110">
    <property type="entry name" value="Ig-like_dom"/>
</dbReference>
<evidence type="ECO:0000313" key="15">
    <source>
        <dbReference type="Proteomes" id="UP001187531"/>
    </source>
</evidence>
<dbReference type="Pfam" id="PF13927">
    <property type="entry name" value="Ig_3"/>
    <property type="match status" value="2"/>
</dbReference>
<keyword evidence="3" id="KW-0732">Signal</keyword>
<evidence type="ECO:0000256" key="7">
    <source>
        <dbReference type="ARBA" id="ARBA00023180"/>
    </source>
</evidence>
<dbReference type="Gene3D" id="2.60.40.10">
    <property type="entry name" value="Immunoglobulins"/>
    <property type="match status" value="2"/>
</dbReference>
<keyword evidence="8" id="KW-0393">Immunoglobulin domain</keyword>
<dbReference type="SMART" id="SM00408">
    <property type="entry name" value="IGc2"/>
    <property type="match status" value="2"/>
</dbReference>
<keyword evidence="5 11" id="KW-0472">Membrane</keyword>
<dbReference type="SMART" id="SM00409">
    <property type="entry name" value="IG"/>
    <property type="match status" value="2"/>
</dbReference>
<dbReference type="Proteomes" id="UP001187531">
    <property type="component" value="Unassembled WGS sequence"/>
</dbReference>
<evidence type="ECO:0000259" key="13">
    <source>
        <dbReference type="PROSITE" id="PS51132"/>
    </source>
</evidence>
<keyword evidence="4" id="KW-0677">Repeat</keyword>
<proteinExistence type="predicted"/>
<evidence type="ECO:0000256" key="9">
    <source>
        <dbReference type="PROSITE-ProRule" id="PRU00446"/>
    </source>
</evidence>